<dbReference type="GO" id="GO:0008081">
    <property type="term" value="F:phosphoric diester hydrolase activity"/>
    <property type="evidence" value="ECO:0007669"/>
    <property type="project" value="InterPro"/>
</dbReference>
<name>A0A381Q216_9ZZZZ</name>
<gene>
    <name evidence="2" type="ORF">METZ01_LOCUS25974</name>
</gene>
<accession>A0A381Q216</accession>
<dbReference type="PANTHER" id="PTHR46211">
    <property type="entry name" value="GLYCEROPHOSPHORYL DIESTER PHOSPHODIESTERASE"/>
    <property type="match status" value="1"/>
</dbReference>
<dbReference type="GO" id="GO:0006629">
    <property type="term" value="P:lipid metabolic process"/>
    <property type="evidence" value="ECO:0007669"/>
    <property type="project" value="InterPro"/>
</dbReference>
<dbReference type="AlphaFoldDB" id="A0A381Q216"/>
<dbReference type="CDD" id="cd08556">
    <property type="entry name" value="GDPD"/>
    <property type="match status" value="1"/>
</dbReference>
<dbReference type="InterPro" id="IPR030395">
    <property type="entry name" value="GP_PDE_dom"/>
</dbReference>
<dbReference type="SUPFAM" id="SSF51695">
    <property type="entry name" value="PLC-like phosphodiesterases"/>
    <property type="match status" value="1"/>
</dbReference>
<dbReference type="InterPro" id="IPR017946">
    <property type="entry name" value="PLC-like_Pdiesterase_TIM-brl"/>
</dbReference>
<dbReference type="Gene3D" id="3.20.20.190">
    <property type="entry name" value="Phosphatidylinositol (PI) phosphodiesterase"/>
    <property type="match status" value="1"/>
</dbReference>
<evidence type="ECO:0000313" key="2">
    <source>
        <dbReference type="EMBL" id="SUZ73120.1"/>
    </source>
</evidence>
<protein>
    <recommendedName>
        <fullName evidence="1">GP-PDE domain-containing protein</fullName>
    </recommendedName>
</protein>
<proteinExistence type="predicted"/>
<dbReference type="PANTHER" id="PTHR46211:SF14">
    <property type="entry name" value="GLYCEROPHOSPHODIESTER PHOSPHODIESTERASE"/>
    <property type="match status" value="1"/>
</dbReference>
<dbReference type="Pfam" id="PF03009">
    <property type="entry name" value="GDPD"/>
    <property type="match status" value="1"/>
</dbReference>
<sequence>MMLGSCNNKEILNIGHRGARGHIAENTLESIQKAIDLNVDGVEIDVFRCASGEIVVFHDKELSRLTNSNGFIEDITLDSLNHILVEGKYKIPTLEEVLELINGDILLNVELKGENTAVPTASILKDFITNTKWEVDQLIVSSFDWEELTIFKNQNTNIPIGVLNENHTIDETIEMAIALKAIAIHPNFSSLNQDIVNTIHKAGFKIYSWTINEPAAISNAIKFGIDGIITDFPDRISK</sequence>
<evidence type="ECO:0000259" key="1">
    <source>
        <dbReference type="PROSITE" id="PS51704"/>
    </source>
</evidence>
<reference evidence="2" key="1">
    <citation type="submission" date="2018-05" db="EMBL/GenBank/DDBJ databases">
        <authorList>
            <person name="Lanie J.A."/>
            <person name="Ng W.-L."/>
            <person name="Kazmierczak K.M."/>
            <person name="Andrzejewski T.M."/>
            <person name="Davidsen T.M."/>
            <person name="Wayne K.J."/>
            <person name="Tettelin H."/>
            <person name="Glass J.I."/>
            <person name="Rusch D."/>
            <person name="Podicherti R."/>
            <person name="Tsui H.-C.T."/>
            <person name="Winkler M.E."/>
        </authorList>
    </citation>
    <scope>NUCLEOTIDE SEQUENCE</scope>
</reference>
<organism evidence="2">
    <name type="scientific">marine metagenome</name>
    <dbReference type="NCBI Taxonomy" id="408172"/>
    <lineage>
        <taxon>unclassified sequences</taxon>
        <taxon>metagenomes</taxon>
        <taxon>ecological metagenomes</taxon>
    </lineage>
</organism>
<dbReference type="EMBL" id="UINC01001168">
    <property type="protein sequence ID" value="SUZ73120.1"/>
    <property type="molecule type" value="Genomic_DNA"/>
</dbReference>
<feature type="domain" description="GP-PDE" evidence="1">
    <location>
        <begin position="11"/>
        <end position="238"/>
    </location>
</feature>
<dbReference type="PROSITE" id="PS51704">
    <property type="entry name" value="GP_PDE"/>
    <property type="match status" value="1"/>
</dbReference>